<keyword evidence="10" id="KW-0067">ATP-binding</keyword>
<name>A0A1Q2HU47_9CORY</name>
<feature type="domain" description="ABC3 transporter permease C-terminal" evidence="8">
    <location>
        <begin position="301"/>
        <end position="413"/>
    </location>
</feature>
<evidence type="ECO:0000256" key="1">
    <source>
        <dbReference type="ARBA" id="ARBA00004651"/>
    </source>
</evidence>
<evidence type="ECO:0000259" key="8">
    <source>
        <dbReference type="Pfam" id="PF02687"/>
    </source>
</evidence>
<keyword evidence="10" id="KW-0547">Nucleotide-binding</keyword>
<dbReference type="OrthoDB" id="9780560at2"/>
<dbReference type="AlphaFoldDB" id="A0A1Q2HU47"/>
<evidence type="ECO:0000256" key="5">
    <source>
        <dbReference type="ARBA" id="ARBA00023136"/>
    </source>
</evidence>
<feature type="domain" description="MacB-like periplasmic core" evidence="9">
    <location>
        <begin position="21"/>
        <end position="261"/>
    </location>
</feature>
<keyword evidence="3 7" id="KW-0812">Transmembrane</keyword>
<dbReference type="InterPro" id="IPR050250">
    <property type="entry name" value="Macrolide_Exporter_MacB"/>
</dbReference>
<dbReference type="GO" id="GO:0016787">
    <property type="term" value="F:hydrolase activity"/>
    <property type="evidence" value="ECO:0007669"/>
    <property type="project" value="UniProtKB-KW"/>
</dbReference>
<evidence type="ECO:0000313" key="10">
    <source>
        <dbReference type="EMBL" id="AQQ14375.1"/>
    </source>
</evidence>
<keyword evidence="4 7" id="KW-1133">Transmembrane helix</keyword>
<dbReference type="Pfam" id="PF02687">
    <property type="entry name" value="FtsX"/>
    <property type="match status" value="1"/>
</dbReference>
<feature type="transmembrane region" description="Helical" evidence="7">
    <location>
        <begin position="296"/>
        <end position="322"/>
    </location>
</feature>
<accession>A0A1Q2HU47</accession>
<evidence type="ECO:0000256" key="2">
    <source>
        <dbReference type="ARBA" id="ARBA00022475"/>
    </source>
</evidence>
<dbReference type="Proteomes" id="UP000217209">
    <property type="component" value="Chromosome"/>
</dbReference>
<dbReference type="InterPro" id="IPR003838">
    <property type="entry name" value="ABC3_permease_C"/>
</dbReference>
<dbReference type="GO" id="GO:0022857">
    <property type="term" value="F:transmembrane transporter activity"/>
    <property type="evidence" value="ECO:0007669"/>
    <property type="project" value="TreeGrafter"/>
</dbReference>
<protein>
    <submittedName>
        <fullName evidence="10">Macrolide export ATP-binding/permease protein MacB</fullName>
        <ecNumber evidence="10">3.6.3.-</ecNumber>
    </submittedName>
</protein>
<feature type="transmembrane region" description="Helical" evidence="7">
    <location>
        <begin position="21"/>
        <end position="41"/>
    </location>
</feature>
<dbReference type="PANTHER" id="PTHR30572:SF4">
    <property type="entry name" value="ABC TRANSPORTER PERMEASE YTRF"/>
    <property type="match status" value="1"/>
</dbReference>
<reference evidence="10 11" key="1">
    <citation type="submission" date="2016-12" db="EMBL/GenBank/DDBJ databases">
        <authorList>
            <person name="Song W.-J."/>
            <person name="Kurnit D.M."/>
        </authorList>
    </citation>
    <scope>NUCLEOTIDE SEQUENCE [LARGE SCALE GENOMIC DNA]</scope>
    <source>
        <strain evidence="10 11">DSM 30827</strain>
    </source>
</reference>
<sequence length="420" mass="44956">MNPREAVRLAATSLRANRMRSVLTLLGVIIGISAVIAIMSLGKSMQVMLEQDLESFGLNDVNVQVQARETVDGAENMYSFEDVPDSALITPEMIDELAALVSDRAQGVAVQGGSANGRITRGLTEGRARIDFVNADFLELQRLHMTGGRLLSADDVSSERSVAVASPQLVDKYFNGDPAAAIGSDIDVEVEGRYVPLQIVGTYGKDPDASMFAQEQDDAQVYVPYTMQPRMSATPLQGFRDIQVRAAPPTTTDQLATDVEAWAQRAYADDPDYTAKVLNTKAEIDQVNQQMATTSLIVSAIGGISLLVGGIGVMNIMLVSVTERTKEIGIRKALGATRRAIRAQFVTEAMMICLVGGVMGVVLGGAIGLASTNAMGKMVLPPVDSIVIALLFSLAIGLFFGIYPANRAARLHPIEALRHE</sequence>
<organism evidence="10 11">
    <name type="scientific">Corynebacterium glaucum</name>
    <dbReference type="NCBI Taxonomy" id="187491"/>
    <lineage>
        <taxon>Bacteria</taxon>
        <taxon>Bacillati</taxon>
        <taxon>Actinomycetota</taxon>
        <taxon>Actinomycetes</taxon>
        <taxon>Mycobacteriales</taxon>
        <taxon>Corynebacteriaceae</taxon>
        <taxon>Corynebacterium</taxon>
    </lineage>
</organism>
<gene>
    <name evidence="10" type="primary">macB1</name>
    <name evidence="10" type="ORF">CGLAU_01950</name>
</gene>
<comment type="subcellular location">
    <subcellularLocation>
        <location evidence="1">Cell membrane</location>
        <topology evidence="1">Multi-pass membrane protein</topology>
    </subcellularLocation>
</comment>
<evidence type="ECO:0000259" key="9">
    <source>
        <dbReference type="Pfam" id="PF12704"/>
    </source>
</evidence>
<dbReference type="EC" id="3.6.3.-" evidence="10"/>
<evidence type="ECO:0000313" key="11">
    <source>
        <dbReference type="Proteomes" id="UP000217209"/>
    </source>
</evidence>
<dbReference type="PANTHER" id="PTHR30572">
    <property type="entry name" value="MEMBRANE COMPONENT OF TRANSPORTER-RELATED"/>
    <property type="match status" value="1"/>
</dbReference>
<dbReference type="KEGG" id="cgv:CGLAU_01950"/>
<dbReference type="InterPro" id="IPR025857">
    <property type="entry name" value="MacB_PCD"/>
</dbReference>
<keyword evidence="2" id="KW-1003">Cell membrane</keyword>
<dbReference type="GO" id="GO:0005886">
    <property type="term" value="C:plasma membrane"/>
    <property type="evidence" value="ECO:0007669"/>
    <property type="project" value="UniProtKB-SubCell"/>
</dbReference>
<keyword evidence="11" id="KW-1185">Reference proteome</keyword>
<feature type="transmembrane region" description="Helical" evidence="7">
    <location>
        <begin position="386"/>
        <end position="405"/>
    </location>
</feature>
<evidence type="ECO:0000256" key="4">
    <source>
        <dbReference type="ARBA" id="ARBA00022989"/>
    </source>
</evidence>
<comment type="similarity">
    <text evidence="6">Belongs to the ABC-4 integral membrane protein family.</text>
</comment>
<keyword evidence="5 7" id="KW-0472">Membrane</keyword>
<keyword evidence="10" id="KW-0378">Hydrolase</keyword>
<dbReference type="Pfam" id="PF12704">
    <property type="entry name" value="MacB_PCD"/>
    <property type="match status" value="1"/>
</dbReference>
<dbReference type="EMBL" id="CP019688">
    <property type="protein sequence ID" value="AQQ14375.1"/>
    <property type="molecule type" value="Genomic_DNA"/>
</dbReference>
<evidence type="ECO:0000256" key="6">
    <source>
        <dbReference type="ARBA" id="ARBA00038076"/>
    </source>
</evidence>
<evidence type="ECO:0000256" key="7">
    <source>
        <dbReference type="SAM" id="Phobius"/>
    </source>
</evidence>
<proteinExistence type="inferred from homology"/>
<feature type="transmembrane region" description="Helical" evidence="7">
    <location>
        <begin position="343"/>
        <end position="366"/>
    </location>
</feature>
<evidence type="ECO:0000256" key="3">
    <source>
        <dbReference type="ARBA" id="ARBA00022692"/>
    </source>
</evidence>
<dbReference type="GO" id="GO:0005524">
    <property type="term" value="F:ATP binding"/>
    <property type="evidence" value="ECO:0007669"/>
    <property type="project" value="UniProtKB-KW"/>
</dbReference>